<evidence type="ECO:0000256" key="1">
    <source>
        <dbReference type="ARBA" id="ARBA00022723"/>
    </source>
</evidence>
<dbReference type="SFLD" id="SFLDS00003">
    <property type="entry name" value="Haloacid_Dehalogenase"/>
    <property type="match status" value="1"/>
</dbReference>
<sequence>MSIKLVAIDLDGTLLNSQHQISPAVKEAVSLANQKGVHIILASGRPYLGIKPYLEELGLNTVNNYCISNNGSVIHQAYDGSHLAENLLDFADYQYFEELSRNIGVHLHALADNTMFTANRHISHYTVQDAYLTNTPLVYCPASEMEPTLGFTKIMMIDHPEKLDIGISYIPENAFENYSLVKTSPYYLEIANKTSSKGAALQIICEKLGITPDKVMSIGDQNNDIQMLQYASVSVAMGNADEHIRKMVKFVTETNENEGVAVAINKFINTELPHIKTI</sequence>
<name>A0A1B7K432_9GAMM</name>
<dbReference type="PATRIC" id="fig|1354272.4.peg.25"/>
<dbReference type="SFLD" id="SFLDG01140">
    <property type="entry name" value="C2.B:_Phosphomannomutase_and_P"/>
    <property type="match status" value="1"/>
</dbReference>
<dbReference type="SFLD" id="SFLDG01144">
    <property type="entry name" value="C2.B.4:_PGP_Like"/>
    <property type="match status" value="1"/>
</dbReference>
<evidence type="ECO:0000256" key="2">
    <source>
        <dbReference type="ARBA" id="ARBA00022801"/>
    </source>
</evidence>
<reference evidence="3 4" key="1">
    <citation type="submission" date="2016-04" db="EMBL/GenBank/DDBJ databases">
        <title>ATOL: Assembling a taxonomically balanced genome-scale reconstruction of the evolutionary history of the Enterobacteriaceae.</title>
        <authorList>
            <person name="Plunkett G.III."/>
            <person name="Neeno-Eckwall E.C."/>
            <person name="Glasner J.D."/>
            <person name="Perna N.T."/>
        </authorList>
    </citation>
    <scope>NUCLEOTIDE SEQUENCE [LARGE SCALE GENOMIC DNA]</scope>
    <source>
        <strain evidence="3 4">ATCC 35613</strain>
    </source>
</reference>
<dbReference type="EMBL" id="LXEW01000003">
    <property type="protein sequence ID" value="OAT54873.1"/>
    <property type="molecule type" value="Genomic_DNA"/>
</dbReference>
<dbReference type="PANTHER" id="PTHR10000">
    <property type="entry name" value="PHOSPHOSERINE PHOSPHATASE"/>
    <property type="match status" value="1"/>
</dbReference>
<dbReference type="InterPro" id="IPR006379">
    <property type="entry name" value="HAD-SF_hydro_IIB"/>
</dbReference>
<accession>A0A1B7K432</accession>
<dbReference type="PROSITE" id="PS01228">
    <property type="entry name" value="COF_1"/>
    <property type="match status" value="1"/>
</dbReference>
<keyword evidence="4" id="KW-1185">Reference proteome</keyword>
<dbReference type="Gene3D" id="3.30.1240.10">
    <property type="match status" value="1"/>
</dbReference>
<keyword evidence="1" id="KW-0479">Metal-binding</keyword>
<comment type="caution">
    <text evidence="3">The sequence shown here is derived from an EMBL/GenBank/DDBJ whole genome shotgun (WGS) entry which is preliminary data.</text>
</comment>
<dbReference type="Proteomes" id="UP000078224">
    <property type="component" value="Unassembled WGS sequence"/>
</dbReference>
<protein>
    <submittedName>
        <fullName evidence="3">Haloacid dehalogenase-like sugar phosphatase</fullName>
        <ecNumber evidence="3">3.-.-.-</ecNumber>
    </submittedName>
</protein>
<dbReference type="GO" id="GO:0016791">
    <property type="term" value="F:phosphatase activity"/>
    <property type="evidence" value="ECO:0007669"/>
    <property type="project" value="TreeGrafter"/>
</dbReference>
<dbReference type="NCBIfam" id="TIGR01484">
    <property type="entry name" value="HAD-SF-IIB"/>
    <property type="match status" value="1"/>
</dbReference>
<dbReference type="Gene3D" id="3.40.50.1000">
    <property type="entry name" value="HAD superfamily/HAD-like"/>
    <property type="match status" value="1"/>
</dbReference>
<dbReference type="InterPro" id="IPR023214">
    <property type="entry name" value="HAD_sf"/>
</dbReference>
<dbReference type="InterPro" id="IPR000150">
    <property type="entry name" value="Cof"/>
</dbReference>
<dbReference type="SUPFAM" id="SSF56784">
    <property type="entry name" value="HAD-like"/>
    <property type="match status" value="1"/>
</dbReference>
<dbReference type="GO" id="GO:0000287">
    <property type="term" value="F:magnesium ion binding"/>
    <property type="evidence" value="ECO:0007669"/>
    <property type="project" value="UniProtKB-ARBA"/>
</dbReference>
<dbReference type="InterPro" id="IPR036412">
    <property type="entry name" value="HAD-like_sf"/>
</dbReference>
<gene>
    <name evidence="3" type="ORF">M998_0022</name>
</gene>
<dbReference type="Pfam" id="PF08282">
    <property type="entry name" value="Hydrolase_3"/>
    <property type="match status" value="1"/>
</dbReference>
<evidence type="ECO:0000313" key="3">
    <source>
        <dbReference type="EMBL" id="OAT54873.1"/>
    </source>
</evidence>
<proteinExistence type="predicted"/>
<dbReference type="NCBIfam" id="NF007806">
    <property type="entry name" value="PRK10513.1"/>
    <property type="match status" value="1"/>
</dbReference>
<organism evidence="3 4">
    <name type="scientific">Providencia heimbachae ATCC 35613</name>
    <dbReference type="NCBI Taxonomy" id="1354272"/>
    <lineage>
        <taxon>Bacteria</taxon>
        <taxon>Pseudomonadati</taxon>
        <taxon>Pseudomonadota</taxon>
        <taxon>Gammaproteobacteria</taxon>
        <taxon>Enterobacterales</taxon>
        <taxon>Morganellaceae</taxon>
        <taxon>Providencia</taxon>
    </lineage>
</organism>
<dbReference type="OrthoDB" id="9781413at2"/>
<dbReference type="EC" id="3.-.-.-" evidence="3"/>
<dbReference type="PANTHER" id="PTHR10000:SF8">
    <property type="entry name" value="HAD SUPERFAMILY HYDROLASE-LIKE, TYPE 3"/>
    <property type="match status" value="1"/>
</dbReference>
<dbReference type="CDD" id="cd07516">
    <property type="entry name" value="HAD_Pase"/>
    <property type="match status" value="1"/>
</dbReference>
<dbReference type="RefSeq" id="WP_068444526.1">
    <property type="nucleotide sequence ID" value="NZ_LXEW01000003.1"/>
</dbReference>
<dbReference type="PROSITE" id="PS01229">
    <property type="entry name" value="COF_2"/>
    <property type="match status" value="1"/>
</dbReference>
<keyword evidence="2 3" id="KW-0378">Hydrolase</keyword>
<dbReference type="GO" id="GO:0005829">
    <property type="term" value="C:cytosol"/>
    <property type="evidence" value="ECO:0007669"/>
    <property type="project" value="TreeGrafter"/>
</dbReference>
<evidence type="ECO:0000313" key="4">
    <source>
        <dbReference type="Proteomes" id="UP000078224"/>
    </source>
</evidence>
<dbReference type="AlphaFoldDB" id="A0A1B7K432"/>
<dbReference type="NCBIfam" id="TIGR00099">
    <property type="entry name" value="Cof-subfamily"/>
    <property type="match status" value="1"/>
</dbReference>